<sequence length="337" mass="37189">MADLRTTYLGLELKNPVIAGASRLTADMETLRGLEASGVGAVVIASLFEEQIRLGHDKLEDLLMGFDSREQSEISLFPGMAYAGPEEHLDWVAKARKALSIPVIASLNAVTAETWVEWARRLADTGIDALELNFYSTPVDSSKAGASIEDEQVEAVAAVCRALSIPVSVKLSPFYANPLHVMRRMAEAGAKGFVLFNRFFQPDIDAETERPSFVFDLSEAEESRLPLRFTALANGRVKADLVASTAVLTAGDVAKMILAGARAVQMVTAFYRNGIDYGQKVLAEFASWMDRHGYASVEEFRGRLDKRHSDDPHAWERAQYVRILMRSDASVERYPLL</sequence>
<reference evidence="9" key="1">
    <citation type="submission" date="2021-04" db="EMBL/GenBank/DDBJ databases">
        <title>A novel Synergistetes isolate from a pyrite-forming mixed culture.</title>
        <authorList>
            <person name="Bunk B."/>
            <person name="Sproer C."/>
            <person name="Spring S."/>
            <person name="Pester M."/>
        </authorList>
    </citation>
    <scope>NUCLEOTIDE SEQUENCE [LARGE SCALE GENOMIC DNA]</scope>
    <source>
        <strain evidence="9">J.5.4.2-T.3.5.2</strain>
    </source>
</reference>
<accession>A0A9Q7EZY9</accession>
<dbReference type="SUPFAM" id="SSF51395">
    <property type="entry name" value="FMN-linked oxidoreductases"/>
    <property type="match status" value="1"/>
</dbReference>
<dbReference type="PIRSF" id="PIRSF000164">
    <property type="entry name" value="DHO_oxidase"/>
    <property type="match status" value="1"/>
</dbReference>
<dbReference type="EMBL" id="CP072943">
    <property type="protein sequence ID" value="QTX32667.1"/>
    <property type="molecule type" value="Genomic_DNA"/>
</dbReference>
<evidence type="ECO:0000256" key="3">
    <source>
        <dbReference type="ARBA" id="ARBA00022630"/>
    </source>
</evidence>
<proteinExistence type="predicted"/>
<keyword evidence="5" id="KW-0665">Pyrimidine biosynthesis</keyword>
<dbReference type="PANTHER" id="PTHR48109">
    <property type="entry name" value="DIHYDROOROTATE DEHYDROGENASE (QUINONE), MITOCHONDRIAL-RELATED"/>
    <property type="match status" value="1"/>
</dbReference>
<keyword evidence="4" id="KW-0288">FMN</keyword>
<dbReference type="GO" id="GO:0006222">
    <property type="term" value="P:UMP biosynthetic process"/>
    <property type="evidence" value="ECO:0007669"/>
    <property type="project" value="InterPro"/>
</dbReference>
<dbReference type="Proteomes" id="UP000671879">
    <property type="component" value="Chromosome"/>
</dbReference>
<dbReference type="RefSeq" id="WP_274373917.1">
    <property type="nucleotide sequence ID" value="NZ_CP072943.1"/>
</dbReference>
<dbReference type="NCBIfam" id="NF005741">
    <property type="entry name" value="PRK07565.1"/>
    <property type="match status" value="1"/>
</dbReference>
<keyword evidence="6" id="KW-0560">Oxidoreductase</keyword>
<dbReference type="InterPro" id="IPR012135">
    <property type="entry name" value="Dihydroorotate_DH_1_2"/>
</dbReference>
<organism evidence="8 9">
    <name type="scientific">Aminithiophilus ramosus</name>
    <dbReference type="NCBI Taxonomy" id="3029084"/>
    <lineage>
        <taxon>Bacteria</taxon>
        <taxon>Thermotogati</taxon>
        <taxon>Synergistota</taxon>
        <taxon>Synergistia</taxon>
        <taxon>Synergistales</taxon>
        <taxon>Aminithiophilaceae</taxon>
        <taxon>Aminithiophilus</taxon>
    </lineage>
</organism>
<feature type="domain" description="Dihydroorotate dehydrogenase catalytic" evidence="7">
    <location>
        <begin position="4"/>
        <end position="288"/>
    </location>
</feature>
<gene>
    <name evidence="8" type="ORF">KAR29_01620</name>
</gene>
<keyword evidence="3" id="KW-0285">Flavoprotein</keyword>
<comment type="pathway">
    <text evidence="2">Pyrimidine metabolism; UMP biosynthesis via de novo pathway.</text>
</comment>
<dbReference type="GO" id="GO:0004152">
    <property type="term" value="F:dihydroorotate dehydrogenase activity"/>
    <property type="evidence" value="ECO:0007669"/>
    <property type="project" value="InterPro"/>
</dbReference>
<evidence type="ECO:0000313" key="9">
    <source>
        <dbReference type="Proteomes" id="UP000671879"/>
    </source>
</evidence>
<dbReference type="KEGG" id="aram:KAR29_01620"/>
<evidence type="ECO:0000256" key="5">
    <source>
        <dbReference type="ARBA" id="ARBA00022975"/>
    </source>
</evidence>
<evidence type="ECO:0000313" key="8">
    <source>
        <dbReference type="EMBL" id="QTX32667.1"/>
    </source>
</evidence>
<dbReference type="InterPro" id="IPR005720">
    <property type="entry name" value="Dihydroorotate_DH_cat"/>
</dbReference>
<dbReference type="Pfam" id="PF01180">
    <property type="entry name" value="DHO_dh"/>
    <property type="match status" value="1"/>
</dbReference>
<dbReference type="AlphaFoldDB" id="A0A9Q7EZY9"/>
<evidence type="ECO:0000256" key="1">
    <source>
        <dbReference type="ARBA" id="ARBA00001917"/>
    </source>
</evidence>
<evidence type="ECO:0000256" key="2">
    <source>
        <dbReference type="ARBA" id="ARBA00004725"/>
    </source>
</evidence>
<dbReference type="Gene3D" id="3.20.20.70">
    <property type="entry name" value="Aldolase class I"/>
    <property type="match status" value="1"/>
</dbReference>
<evidence type="ECO:0000256" key="4">
    <source>
        <dbReference type="ARBA" id="ARBA00022643"/>
    </source>
</evidence>
<evidence type="ECO:0000259" key="7">
    <source>
        <dbReference type="Pfam" id="PF01180"/>
    </source>
</evidence>
<comment type="cofactor">
    <cofactor evidence="1">
        <name>FMN</name>
        <dbReference type="ChEBI" id="CHEBI:58210"/>
    </cofactor>
</comment>
<protein>
    <submittedName>
        <fullName evidence="8">Dihydroorotate dehydrogenase-like protein</fullName>
    </submittedName>
</protein>
<dbReference type="PANTHER" id="PTHR48109:SF3">
    <property type="entry name" value="SLL0744 PROTEIN"/>
    <property type="match status" value="1"/>
</dbReference>
<name>A0A9Q7EZY9_9BACT</name>
<evidence type="ECO:0000256" key="6">
    <source>
        <dbReference type="ARBA" id="ARBA00023002"/>
    </source>
</evidence>
<keyword evidence="9" id="KW-1185">Reference proteome</keyword>
<dbReference type="GO" id="GO:0006207">
    <property type="term" value="P:'de novo' pyrimidine nucleobase biosynthetic process"/>
    <property type="evidence" value="ECO:0007669"/>
    <property type="project" value="TreeGrafter"/>
</dbReference>
<dbReference type="InterPro" id="IPR013785">
    <property type="entry name" value="Aldolase_TIM"/>
</dbReference>
<dbReference type="GO" id="GO:0005737">
    <property type="term" value="C:cytoplasm"/>
    <property type="evidence" value="ECO:0007669"/>
    <property type="project" value="InterPro"/>
</dbReference>
<dbReference type="InterPro" id="IPR050074">
    <property type="entry name" value="DHO_dehydrogenase"/>
</dbReference>